<dbReference type="InParanoid" id="L2GUR9"/>
<dbReference type="Pfam" id="PF17029">
    <property type="entry name" value="DUF5100"/>
    <property type="match status" value="1"/>
</dbReference>
<dbReference type="GeneID" id="19879041"/>
<accession>L2GUR9</accession>
<dbReference type="InterPro" id="IPR031495">
    <property type="entry name" value="DUF5100"/>
</dbReference>
<sequence>MSNESKLQKILSILNSPIDLEKYIEMLESIDLVLNVNDDEKDYFICPEEANLQLPNVFLRQTKLLECKQFIKSKASSCMGEHFYENCREILDFLESVELQEPEFMESRKKSDIDVDLLRELVKKYIY</sequence>
<name>L2GUR9_VAVCU</name>
<proteinExistence type="predicted"/>
<dbReference type="OMA" id="PQEANFQ"/>
<reference evidence="2" key="1">
    <citation type="submission" date="2011-03" db="EMBL/GenBank/DDBJ databases">
        <title>The genome sequence of Vavraia culicis strain floridensis.</title>
        <authorList>
            <consortium name="The Broad Institute Genome Sequencing Platform"/>
            <person name="Cuomo C."/>
            <person name="Becnel J."/>
            <person name="Sanscrainte N."/>
            <person name="Young S.K."/>
            <person name="Zeng Q."/>
            <person name="Gargeya S."/>
            <person name="Fitzgerald M."/>
            <person name="Haas B."/>
            <person name="Abouelleil A."/>
            <person name="Alvarado L."/>
            <person name="Arachchi H.M."/>
            <person name="Berlin A."/>
            <person name="Chapman S.B."/>
            <person name="Gearin G."/>
            <person name="Goldberg J."/>
            <person name="Griggs A."/>
            <person name="Gujja S."/>
            <person name="Hansen M."/>
            <person name="Heiman D."/>
            <person name="Howarth C."/>
            <person name="Larimer J."/>
            <person name="Lui A."/>
            <person name="MacDonald P.J.P."/>
            <person name="McCowen C."/>
            <person name="Montmayeur A."/>
            <person name="Murphy C."/>
            <person name="Neiman D."/>
            <person name="Pearson M."/>
            <person name="Priest M."/>
            <person name="Roberts A."/>
            <person name="Saif S."/>
            <person name="Shea T."/>
            <person name="Sisk P."/>
            <person name="Stolte C."/>
            <person name="Sykes S."/>
            <person name="Wortman J."/>
            <person name="Nusbaum C."/>
            <person name="Birren B."/>
        </authorList>
    </citation>
    <scope>NUCLEOTIDE SEQUENCE [LARGE SCALE GENOMIC DNA]</scope>
    <source>
        <strain evidence="2">floridensis</strain>
    </source>
</reference>
<gene>
    <name evidence="1" type="ORF">VCUG_01160</name>
</gene>
<protein>
    <submittedName>
        <fullName evidence="1">Uncharacterized protein</fullName>
    </submittedName>
</protein>
<organism evidence="1 2">
    <name type="scientific">Vavraia culicis (isolate floridensis)</name>
    <name type="common">Microsporidian parasite</name>
    <dbReference type="NCBI Taxonomy" id="948595"/>
    <lineage>
        <taxon>Eukaryota</taxon>
        <taxon>Fungi</taxon>
        <taxon>Fungi incertae sedis</taxon>
        <taxon>Microsporidia</taxon>
        <taxon>Pleistophoridae</taxon>
        <taxon>Vavraia</taxon>
    </lineage>
</organism>
<keyword evidence="2" id="KW-1185">Reference proteome</keyword>
<dbReference type="Proteomes" id="UP000011081">
    <property type="component" value="Unassembled WGS sequence"/>
</dbReference>
<dbReference type="HOGENOM" id="CLU_162138_0_0_1"/>
<dbReference type="RefSeq" id="XP_008074178.1">
    <property type="nucleotide sequence ID" value="XM_008075987.1"/>
</dbReference>
<dbReference type="OrthoDB" id="2189011at2759"/>
<evidence type="ECO:0000313" key="1">
    <source>
        <dbReference type="EMBL" id="ELA47391.1"/>
    </source>
</evidence>
<evidence type="ECO:0000313" key="2">
    <source>
        <dbReference type="Proteomes" id="UP000011081"/>
    </source>
</evidence>
<dbReference type="EMBL" id="GL877419">
    <property type="protein sequence ID" value="ELA47391.1"/>
    <property type="molecule type" value="Genomic_DNA"/>
</dbReference>
<dbReference type="AlphaFoldDB" id="L2GUR9"/>
<dbReference type="VEuPathDB" id="MicrosporidiaDB:VCUG_01160"/>